<feature type="transmembrane region" description="Helical" evidence="1">
    <location>
        <begin position="182"/>
        <end position="202"/>
    </location>
</feature>
<feature type="transmembrane region" description="Helical" evidence="1">
    <location>
        <begin position="77"/>
        <end position="98"/>
    </location>
</feature>
<sequence>MKLNHLKYPLLYLCFSFVWCSVISEYALYVFHSEDYFIFSILHITLYFTILANLLIGLSLAGFIFSNRFPSLRSFSSPKFATANLSYITIVAIVYNVLIRNTWKPEGMEIIIQEFLHVVNPFAFLIYWIFFIDTKDLKYGDAVTYLLFPSVYLFITFFRGSLTGFYPYWFLDVGKMGWITVSAYSFGLFLIFLSFGLGYIFLGKRK</sequence>
<dbReference type="EMBL" id="RQGD01000008">
    <property type="protein sequence ID" value="TGL62962.1"/>
    <property type="molecule type" value="Genomic_DNA"/>
</dbReference>
<evidence type="ECO:0000256" key="1">
    <source>
        <dbReference type="SAM" id="Phobius"/>
    </source>
</evidence>
<protein>
    <recommendedName>
        <fullName evidence="4">FAR-17a/AIG1-like protein</fullName>
    </recommendedName>
</protein>
<comment type="caution">
    <text evidence="2">The sequence shown here is derived from an EMBL/GenBank/DDBJ whole genome shotgun (WGS) entry which is preliminary data.</text>
</comment>
<keyword evidence="1" id="KW-1133">Transmembrane helix</keyword>
<feature type="transmembrane region" description="Helical" evidence="1">
    <location>
        <begin position="12"/>
        <end position="31"/>
    </location>
</feature>
<keyword evidence="1" id="KW-0472">Membrane</keyword>
<proteinExistence type="predicted"/>
<name>A0A4R9KCV6_9LEPT</name>
<dbReference type="InterPro" id="IPR049713">
    <property type="entry name" value="Pr6Pr-like"/>
</dbReference>
<reference evidence="2" key="1">
    <citation type="journal article" date="2019" name="PLoS Negl. Trop. Dis.">
        <title>Revisiting the worldwide diversity of Leptospira species in the environment.</title>
        <authorList>
            <person name="Vincent A.T."/>
            <person name="Schiettekatte O."/>
            <person name="Bourhy P."/>
            <person name="Veyrier F.J."/>
            <person name="Picardeau M."/>
        </authorList>
    </citation>
    <scope>NUCLEOTIDE SEQUENCE [LARGE SCALE GENOMIC DNA]</scope>
    <source>
        <strain evidence="2">201702476</strain>
    </source>
</reference>
<organism evidence="2 3">
    <name type="scientific">Leptospira ognonensis</name>
    <dbReference type="NCBI Taxonomy" id="2484945"/>
    <lineage>
        <taxon>Bacteria</taxon>
        <taxon>Pseudomonadati</taxon>
        <taxon>Spirochaetota</taxon>
        <taxon>Spirochaetia</taxon>
        <taxon>Leptospirales</taxon>
        <taxon>Leptospiraceae</taxon>
        <taxon>Leptospira</taxon>
    </lineage>
</organism>
<keyword evidence="1" id="KW-0812">Transmembrane</keyword>
<feature type="transmembrane region" description="Helical" evidence="1">
    <location>
        <begin position="37"/>
        <end position="65"/>
    </location>
</feature>
<keyword evidence="3" id="KW-1185">Reference proteome</keyword>
<evidence type="ECO:0000313" key="3">
    <source>
        <dbReference type="Proteomes" id="UP000297693"/>
    </source>
</evidence>
<evidence type="ECO:0008006" key="4">
    <source>
        <dbReference type="Google" id="ProtNLM"/>
    </source>
</evidence>
<feature type="transmembrane region" description="Helical" evidence="1">
    <location>
        <begin position="110"/>
        <end position="130"/>
    </location>
</feature>
<dbReference type="Proteomes" id="UP000297693">
    <property type="component" value="Unassembled WGS sequence"/>
</dbReference>
<dbReference type="OrthoDB" id="9809977at2"/>
<feature type="transmembrane region" description="Helical" evidence="1">
    <location>
        <begin position="142"/>
        <end position="162"/>
    </location>
</feature>
<dbReference type="NCBIfam" id="NF038065">
    <property type="entry name" value="Pr6Pr"/>
    <property type="match status" value="1"/>
</dbReference>
<dbReference type="RefSeq" id="WP_135621685.1">
    <property type="nucleotide sequence ID" value="NZ_RQGD01000008.1"/>
</dbReference>
<gene>
    <name evidence="2" type="ORF">EHQ58_02085</name>
</gene>
<evidence type="ECO:0000313" key="2">
    <source>
        <dbReference type="EMBL" id="TGL62962.1"/>
    </source>
</evidence>
<dbReference type="AlphaFoldDB" id="A0A4R9KCV6"/>
<accession>A0A4R9KCV6</accession>